<comment type="caution">
    <text evidence="14">The sequence shown here is derived from an EMBL/GenBank/DDBJ whole genome shotgun (WGS) entry which is preliminary data.</text>
</comment>
<dbReference type="InterPro" id="IPR003594">
    <property type="entry name" value="HATPase_dom"/>
</dbReference>
<dbReference type="GO" id="GO:0004673">
    <property type="term" value="F:protein histidine kinase activity"/>
    <property type="evidence" value="ECO:0007669"/>
    <property type="project" value="UniProtKB-EC"/>
</dbReference>
<dbReference type="SUPFAM" id="SSF55874">
    <property type="entry name" value="ATPase domain of HSP90 chaperone/DNA topoisomerase II/histidine kinase"/>
    <property type="match status" value="1"/>
</dbReference>
<evidence type="ECO:0000256" key="8">
    <source>
        <dbReference type="ARBA" id="ARBA00022777"/>
    </source>
</evidence>
<evidence type="ECO:0000256" key="4">
    <source>
        <dbReference type="ARBA" id="ARBA00022553"/>
    </source>
</evidence>
<evidence type="ECO:0000256" key="3">
    <source>
        <dbReference type="ARBA" id="ARBA00012438"/>
    </source>
</evidence>
<gene>
    <name evidence="14" type="ORF">NQU55_03785</name>
</gene>
<dbReference type="PANTHER" id="PTHR44936">
    <property type="entry name" value="SENSOR PROTEIN CREC"/>
    <property type="match status" value="1"/>
</dbReference>
<dbReference type="InterPro" id="IPR003660">
    <property type="entry name" value="HAMP_dom"/>
</dbReference>
<evidence type="ECO:0000313" key="14">
    <source>
        <dbReference type="EMBL" id="MCQ8768904.1"/>
    </source>
</evidence>
<protein>
    <recommendedName>
        <fullName evidence="3">histidine kinase</fullName>
        <ecNumber evidence="3">2.7.13.3</ecNumber>
    </recommendedName>
</protein>
<evidence type="ECO:0000256" key="12">
    <source>
        <dbReference type="SAM" id="MobiDB-lite"/>
    </source>
</evidence>
<evidence type="ECO:0000256" key="1">
    <source>
        <dbReference type="ARBA" id="ARBA00000085"/>
    </source>
</evidence>
<organism evidence="14 15">
    <name type="scientific">Streptomyces telluris</name>
    <dbReference type="NCBI Taxonomy" id="2720021"/>
    <lineage>
        <taxon>Bacteria</taxon>
        <taxon>Bacillati</taxon>
        <taxon>Actinomycetota</taxon>
        <taxon>Actinomycetes</taxon>
        <taxon>Kitasatosporales</taxon>
        <taxon>Streptomycetaceae</taxon>
        <taxon>Streptomyces</taxon>
    </lineage>
</organism>
<accession>A0A9X2LCT8</accession>
<keyword evidence="8" id="KW-0418">Kinase</keyword>
<evidence type="ECO:0000259" key="13">
    <source>
        <dbReference type="PROSITE" id="PS50885"/>
    </source>
</evidence>
<evidence type="ECO:0000256" key="2">
    <source>
        <dbReference type="ARBA" id="ARBA00004370"/>
    </source>
</evidence>
<evidence type="ECO:0000313" key="15">
    <source>
        <dbReference type="Proteomes" id="UP001142374"/>
    </source>
</evidence>
<keyword evidence="4" id="KW-0597">Phosphoprotein</keyword>
<proteinExistence type="predicted"/>
<keyword evidence="6" id="KW-0812">Transmembrane</keyword>
<evidence type="ECO:0000256" key="11">
    <source>
        <dbReference type="ARBA" id="ARBA00023012"/>
    </source>
</evidence>
<dbReference type="Proteomes" id="UP001142374">
    <property type="component" value="Unassembled WGS sequence"/>
</dbReference>
<feature type="compositionally biased region" description="Low complexity" evidence="12">
    <location>
        <begin position="787"/>
        <end position="801"/>
    </location>
</feature>
<dbReference type="GO" id="GO:0005524">
    <property type="term" value="F:ATP binding"/>
    <property type="evidence" value="ECO:0007669"/>
    <property type="project" value="UniProtKB-KW"/>
</dbReference>
<evidence type="ECO:0000256" key="10">
    <source>
        <dbReference type="ARBA" id="ARBA00022989"/>
    </source>
</evidence>
<keyword evidence="10" id="KW-0472">Membrane</keyword>
<name>A0A9X2LCT8_9ACTN</name>
<evidence type="ECO:0000256" key="5">
    <source>
        <dbReference type="ARBA" id="ARBA00022679"/>
    </source>
</evidence>
<keyword evidence="7" id="KW-0547">Nucleotide-binding</keyword>
<dbReference type="EMBL" id="JANIID010000002">
    <property type="protein sequence ID" value="MCQ8768904.1"/>
    <property type="molecule type" value="Genomic_DNA"/>
</dbReference>
<dbReference type="RefSeq" id="WP_256789693.1">
    <property type="nucleotide sequence ID" value="NZ_JAATER010000023.1"/>
</dbReference>
<dbReference type="InterPro" id="IPR036890">
    <property type="entry name" value="HATPase_C_sf"/>
</dbReference>
<dbReference type="InterPro" id="IPR013587">
    <property type="entry name" value="Nitrate/nitrite_sensing"/>
</dbReference>
<dbReference type="SMART" id="SM00387">
    <property type="entry name" value="HATPase_c"/>
    <property type="match status" value="1"/>
</dbReference>
<dbReference type="InterPro" id="IPR050980">
    <property type="entry name" value="2C_sensor_his_kinase"/>
</dbReference>
<keyword evidence="10" id="KW-1133">Transmembrane helix</keyword>
<keyword evidence="9" id="KW-0067">ATP-binding</keyword>
<dbReference type="Gene3D" id="3.30.565.10">
    <property type="entry name" value="Histidine kinase-like ATPase, C-terminal domain"/>
    <property type="match status" value="1"/>
</dbReference>
<dbReference type="EC" id="2.7.13.3" evidence="3"/>
<keyword evidence="11" id="KW-0902">Two-component regulatory system</keyword>
<dbReference type="PROSITE" id="PS50885">
    <property type="entry name" value="HAMP"/>
    <property type="match status" value="1"/>
</dbReference>
<feature type="compositionally biased region" description="Basic and acidic residues" evidence="12">
    <location>
        <begin position="850"/>
        <end position="866"/>
    </location>
</feature>
<evidence type="ECO:0000256" key="7">
    <source>
        <dbReference type="ARBA" id="ARBA00022741"/>
    </source>
</evidence>
<feature type="compositionally biased region" description="Low complexity" evidence="12">
    <location>
        <begin position="745"/>
        <end position="755"/>
    </location>
</feature>
<dbReference type="GO" id="GO:0000160">
    <property type="term" value="P:phosphorelay signal transduction system"/>
    <property type="evidence" value="ECO:0007669"/>
    <property type="project" value="UniProtKB-KW"/>
</dbReference>
<feature type="domain" description="HAMP" evidence="13">
    <location>
        <begin position="335"/>
        <end position="389"/>
    </location>
</feature>
<feature type="region of interest" description="Disordered" evidence="12">
    <location>
        <begin position="1"/>
        <end position="22"/>
    </location>
</feature>
<sequence length="884" mass="92404">MRKKRLGGGGGRKPRATAVPERTARVRNRLTASVAVIALAVLGASASGVREAWRDLTEARGLVALATADESALALAHSLADERDAMVQYVAGGRADSTGAGLSDRQRVALDRQIEQFRPDAPAPVRELLDALPHIRREAYSGKGDALAAFTAYTPAVQALHGLADTLDRQAGGGDSAALPPLARATEAASAGRGLLLGALAAQGRKPELAAAAQRADTRTQDALADFHRLAPAAARDAYAEAVTGPDISAAQGHLVRLTRSQAAGELATQPADPVRTALTTRLQRMRGVETALAESEAPRLEALRHEAMTELERRVMTAALCLFTALFTGIWSTRSVTRPLGAVRLGTRRVSADPVTEEPIAFKGRDDEFAETIRAVNHLQGKFRRQQGRIAALEGERTRLITARQDAADERDSLRAEQQRLTERLAALPAEQPGGRAGETGILVGLSLRTLGLVERQLAVIEGMEAHEADPERLETLFKLDHLATRMRRNSENLLVLAGAESGTGRAGPVPLLDVLRAAVGETERYQRVRIQSLPPHARLAGFASEDVSHLVAELLENATAFSPPDAQVQVSAWHLEGGEIVLCVQDEGIGMAPERLAEVNALLADPDPACPPLPAADHAGRADGTVRSGRAAQSPLGLGLYVVARLGLRHGVRVQLREQTTGGVAAVVVLPVSLLPAGPPAVTGLGDTPPVPGAAAVPQVHLPGSIAEANSHTLRGRPQDGRRQPGAHAAPAPVHPADPPAAPGGLAEPAPSAESTMRLTGFTETQPPVPPPASTGRHARPAAPPGSAAPGPAAPSADGPGTGLPNGTALPKRTPKVVAQRPAPQRVRQGVDAEALRRKLAGFQRGAADGRRDARAELAGRETQRNQAGPPDAGGTPEEARG</sequence>
<dbReference type="Pfam" id="PF08376">
    <property type="entry name" value="NIT"/>
    <property type="match status" value="1"/>
</dbReference>
<feature type="compositionally biased region" description="Pro residues" evidence="12">
    <location>
        <begin position="735"/>
        <end position="744"/>
    </location>
</feature>
<comment type="catalytic activity">
    <reaction evidence="1">
        <text>ATP + protein L-histidine = ADP + protein N-phospho-L-histidine.</text>
        <dbReference type="EC" id="2.7.13.3"/>
    </reaction>
</comment>
<comment type="subcellular location">
    <subcellularLocation>
        <location evidence="2">Membrane</location>
    </subcellularLocation>
</comment>
<keyword evidence="5" id="KW-0808">Transferase</keyword>
<evidence type="ECO:0000256" key="6">
    <source>
        <dbReference type="ARBA" id="ARBA00022692"/>
    </source>
</evidence>
<dbReference type="GO" id="GO:0016020">
    <property type="term" value="C:membrane"/>
    <property type="evidence" value="ECO:0007669"/>
    <property type="project" value="UniProtKB-SubCell"/>
</dbReference>
<dbReference type="Gene3D" id="6.10.340.10">
    <property type="match status" value="1"/>
</dbReference>
<dbReference type="Pfam" id="PF02518">
    <property type="entry name" value="HATPase_c"/>
    <property type="match status" value="1"/>
</dbReference>
<dbReference type="AlphaFoldDB" id="A0A9X2LCT8"/>
<dbReference type="PANTHER" id="PTHR44936:SF9">
    <property type="entry name" value="SENSOR PROTEIN CREC"/>
    <property type="match status" value="1"/>
</dbReference>
<feature type="region of interest" description="Disordered" evidence="12">
    <location>
        <begin position="713"/>
        <end position="884"/>
    </location>
</feature>
<keyword evidence="15" id="KW-1185">Reference proteome</keyword>
<evidence type="ECO:0000256" key="9">
    <source>
        <dbReference type="ARBA" id="ARBA00022840"/>
    </source>
</evidence>
<reference evidence="14" key="1">
    <citation type="submission" date="2022-06" db="EMBL/GenBank/DDBJ databases">
        <title>WGS of actinobacteria.</title>
        <authorList>
            <person name="Thawai C."/>
        </authorList>
    </citation>
    <scope>NUCLEOTIDE SEQUENCE</scope>
    <source>
        <strain evidence="14">AA8</strain>
    </source>
</reference>
<feature type="compositionally biased region" description="Polar residues" evidence="12">
    <location>
        <begin position="756"/>
        <end position="768"/>
    </location>
</feature>